<evidence type="ECO:0000313" key="2">
    <source>
        <dbReference type="Proteomes" id="UP000160764"/>
    </source>
</evidence>
<dbReference type="RefSeq" id="NP_619777.1">
    <property type="nucleotide sequence ID" value="NC_003655.1"/>
</dbReference>
<dbReference type="Proteomes" id="UP000160764">
    <property type="component" value="Genome"/>
</dbReference>
<dbReference type="KEGG" id="vg:991119"/>
<organism evidence="1 2">
    <name type="scientific">Nilaparvata lugens reovirus</name>
    <dbReference type="NCBI Taxonomy" id="33724"/>
    <lineage>
        <taxon>Viruses</taxon>
        <taxon>Riboviria</taxon>
        <taxon>Orthornavirae</taxon>
        <taxon>Duplornaviricota</taxon>
        <taxon>Resentoviricetes</taxon>
        <taxon>Reovirales</taxon>
        <taxon>Spinareoviridae</taxon>
        <taxon>Fijivirus</taxon>
        <taxon>Fijivirus nilaparvatae</taxon>
    </lineage>
</organism>
<sequence>MSLETKVNYLLSLVNRLNQHEKWMQQFGFTQQNIQEQTENFSKFIKYEKLKQIIDRKSRINNARKTVTTTYNLNIFDELLDDNVGFVNNGISNLISCYGIINNVTNLDGITLNFELNEVRYCIFKICYANILYKVNKAETGKETLAFRYDRENSEMVFTYSVNEDSSLTEKVKVTHFIEDDGETMEYPLNQFGIVMHTNDSSRLCFKIYYVNIRKDKTVMERVQYISKRGIYFSNLICFEPNTFLFPSGEIKRLIKSLQVVFLNLAFTSFRRFHHEKTTSMVKQLSLFDVDNANFVSAYSRLGLSAMLNASAIADSTITKQTRVYQINSKHEYTSAYPHTEKLDGLSIIPKIKSFKQDMPVLISYVLKEINIGPNEYYQGWTSSDATVSVNVNGYGDTPITRFNILGSEGRRTFPIRITSGAVNKMTYGELRLVGIPKKVVWTEKLVCGPGNSDGLFCMGRSYAEGFKEPMTHTYLSGICNVLKTDSNNKIKEEKNDMSDFGIYGKLTSDIMGELRIYCSDIALAQKPGGTVTFSIQVNGTSFTYTKPLALVEDTIEDITKVYYSTEQFPLIADRQYDIYYKLGEQKKLSVKYHAKGLNQDWIAFKTKNNSNYPDSDSSIPRFLIDNKGGMVKKTNNLLKEYWDMKKNITSVGESGGCLTFRDTTNFGINYDLTEVDNNNIFAESGPQMVSETWSKTVRQELLWDKPYPNPCSKWFDHDVNMSKLHIKRLYPTLPITVSNTFNILSSVTDKFVLNTLVTSPIVELVLPEGFSNNINTVSLMNTSGNLSHFMIESIMYMNEWLSQVTTRVSVVEKALNGLILTLQKQHEKEHNPLPLLSRLCVTLGEWLSTGSPLLGFTVLLTGIGLDMLNNILYDDYEGAANDFATIVMMVMFQKRKLSKELINKISGSNLTLARPVEYIRKAIKRVGFRRHNNQFEYIELDNMSTHSSAGSVAGLRERMWALSRAHNPEAFDNAFNAGLHIELSSRPISAEVESVSRVKRCAGIDYKCMLNDATKALNETHTIVLTFFYYLELYVGDKVFVYEFQYQYTIDASIMGKEKRQFSFLKVMSVSDDSNGQWAEVSMDAFVDMYSKLLDINAHGVAESVHFAYMLISLNNYYASLVPRENGIIRMISSGVSHKNFSYNKYTNGARKISPLLAADAVRRFPKLKTEGTAVEVASRVLHLSKSYVPDDWMDPYG</sequence>
<evidence type="ECO:0000313" key="1">
    <source>
        <dbReference type="EMBL" id="BAA08543.1"/>
    </source>
</evidence>
<reference evidence="1 2" key="3">
    <citation type="journal article" date="1996" name="J. Gen. Virol.">
        <title>Complete nucleotide sequence of the Nilaparvata lugens reovirus: a putative member of the genus Fijivirus.</title>
        <authorList>
            <person name="Nakashima N."/>
            <person name="Koizumi M."/>
            <person name="Watanabe H."/>
            <person name="Hiroaki N."/>
        </authorList>
    </citation>
    <scope>NUCLEOTIDE SEQUENCE [LARGE SCALE GENOMIC DNA]</scope>
    <source>
        <strain evidence="1">Izumo</strain>
    </source>
</reference>
<name>Q83859_9REOV</name>
<reference evidence="2" key="1">
    <citation type="journal article" date="1994" name="J. Gen. Virol.">
        <title>Cloning of the Nilaparvata lugens reovirus genome: Conserved terminal nucleotide sequences and nucleotide sequence of genome segment S10.</title>
        <authorList>
            <person name="Noda H."/>
            <person name="Nakashima N."/>
            <person name="Omura T."/>
        </authorList>
    </citation>
    <scope>NUCLEOTIDE SEQUENCE [LARGE SCALE GENOMIC DNA]</scope>
</reference>
<proteinExistence type="predicted"/>
<dbReference type="GeneID" id="991119"/>
<reference evidence="2" key="2">
    <citation type="journal article" date="1994" name="J. Gen. Virol.">
        <title>Nucleotide sequence of Nilaparvata lugens reovirus genome segment S8 coding for the major outer capsid protein.</title>
        <authorList>
            <person name="Nakashima N."/>
            <person name="Noda H."/>
        </authorList>
    </citation>
    <scope>NUCLEOTIDE SEQUENCE [LARGE SCALE GENOMIC DNA]</scope>
</reference>
<accession>Q83859</accession>
<protein>
    <submittedName>
        <fullName evidence="1">136.6KD protein</fullName>
    </submittedName>
</protein>
<dbReference type="EMBL" id="D49694">
    <property type="protein sequence ID" value="BAA08543.1"/>
    <property type="molecule type" value="Genomic_RNA"/>
</dbReference>
<keyword evidence="2" id="KW-1185">Reference proteome</keyword>